<accession>A0A3E2BQZ6</accession>
<proteinExistence type="inferred from homology"/>
<comment type="similarity">
    <text evidence="1">Belongs to the glycosyl hydrolase 38 family.</text>
</comment>
<organism evidence="6 7">
    <name type="scientific">Candidatus Saccharicenans subterraneus</name>
    <dbReference type="NCBI Taxonomy" id="2508984"/>
    <lineage>
        <taxon>Bacteria</taxon>
        <taxon>Candidatus Aminicenantota</taxon>
        <taxon>Candidatus Aminicenantia</taxon>
        <taxon>Candidatus Aminicenantales</taxon>
        <taxon>Candidatus Saccharicenantaceae</taxon>
        <taxon>Candidatus Saccharicenans</taxon>
    </lineage>
</organism>
<keyword evidence="3" id="KW-0378">Hydrolase</keyword>
<evidence type="ECO:0000313" key="6">
    <source>
        <dbReference type="EMBL" id="RFT17148.1"/>
    </source>
</evidence>
<dbReference type="PROSITE" id="PS51257">
    <property type="entry name" value="PROKAR_LIPOPROTEIN"/>
    <property type="match status" value="1"/>
</dbReference>
<gene>
    <name evidence="6" type="ORF">OP8BY_1090</name>
</gene>
<sequence length="861" mass="98144">MDKIIIRRIQGNCAGRNFWPGLLSGLVLFSFLFSCLAVRLPAQEKKKEPPKVNPRELTASLIGHAHIDLSWLWLWEESVHEVGPMTFWGTLRQMARLPGLTFAQSQAAIYEAMEQKYPDLFQEIKKKVKEGTWIPVGGMWVEPDLNMPDGESLARQLLYGKRYFLDKFGVDVRVGWNPDSFGHNWQLPQILKKAGLDYYVFERCAPGNTAAFWWEGQDGSRLLAYVPPGWYLVNLKNGVRDLLLKTYQNTPIKDFMLLYGAGDHGGGPRDSDVEAILKFRNDPNHPRFEFVNPENYFRKIEKLRVDYPLVRRELNFAFPGCYTTQVETKKFNRRLENLLLEAEKFSSLARLTGARDYYPDRDLDEAWKIVLRNQFHDILDGSSIGPVYEEVMGYYREAEGRGRRALDFSLETISNLIDTRGEGWPLVVYNSLPWERSEPVEVELMFPRPVQGIKILDIAGTEIPSQVVSVEKIKGEEPTTDCDKSWRKVLLLFIAKDVPSLGYKTFRAVEAKSAPKYKTSLSASKSGLENEFIRLELDQKTGWWKSLYDKKLGREFLAGAGNVLEAIADEPPNMSAWEIGLKDTLERLGEKGTSVELVEKGPVRATIRVRHQFRNSEFVQDVQLYAGLPRVDIRMWLDWQERNVMVKAAFPVALEKPAATFEIPFGAINRPADGTEVPAIKWIDLSDGQGQAGLSLLNDSHYGFDVKDNVMRMSVIRGATYPDPEADRGSHELAYSLYPHGGTWKEGLSFRRAMEFNSPLRAHQAMIHHGTLEPVKSFLRVSRANVVLTAFKKETGYGSPGFVLRLYEIFGQETEVKLELPKEMEVYESDLIERPGPQLSPKTATVNCKLKPYEIKTVVLR</sequence>
<dbReference type="SUPFAM" id="SSF88688">
    <property type="entry name" value="Families 57/38 glycoside transferase middle domain"/>
    <property type="match status" value="1"/>
</dbReference>
<evidence type="ECO:0000256" key="4">
    <source>
        <dbReference type="ARBA" id="ARBA00023295"/>
    </source>
</evidence>
<comment type="caution">
    <text evidence="6">The sequence shown here is derived from an EMBL/GenBank/DDBJ whole genome shotgun (WGS) entry which is preliminary data.</text>
</comment>
<dbReference type="InterPro" id="IPR041147">
    <property type="entry name" value="GH38_C"/>
</dbReference>
<dbReference type="InterPro" id="IPR000602">
    <property type="entry name" value="Glyco_hydro_38_N"/>
</dbReference>
<evidence type="ECO:0000259" key="5">
    <source>
        <dbReference type="SMART" id="SM00872"/>
    </source>
</evidence>
<dbReference type="Gene3D" id="2.70.98.30">
    <property type="entry name" value="Golgi alpha-mannosidase II, domain 4"/>
    <property type="match status" value="1"/>
</dbReference>
<evidence type="ECO:0000313" key="7">
    <source>
        <dbReference type="Proteomes" id="UP000257323"/>
    </source>
</evidence>
<dbReference type="InterPro" id="IPR011013">
    <property type="entry name" value="Gal_mutarotase_sf_dom"/>
</dbReference>
<dbReference type="Gene3D" id="2.60.40.2220">
    <property type="match status" value="1"/>
</dbReference>
<dbReference type="AlphaFoldDB" id="A0A3E2BQZ6"/>
<dbReference type="Pfam" id="PF17677">
    <property type="entry name" value="Glyco_hydro38C2"/>
    <property type="match status" value="1"/>
</dbReference>
<dbReference type="PANTHER" id="PTHR46017">
    <property type="entry name" value="ALPHA-MANNOSIDASE 2C1"/>
    <property type="match status" value="1"/>
</dbReference>
<dbReference type="PANTHER" id="PTHR46017:SF1">
    <property type="entry name" value="ALPHA-MANNOSIDASE 2C1"/>
    <property type="match status" value="1"/>
</dbReference>
<dbReference type="InterPro" id="IPR027291">
    <property type="entry name" value="Glyco_hydro_38_N_sf"/>
</dbReference>
<feature type="domain" description="Glycoside hydrolase family 38 central" evidence="5">
    <location>
        <begin position="317"/>
        <end position="395"/>
    </location>
</feature>
<protein>
    <submittedName>
        <fullName evidence="6">Alpha-mannosidase</fullName>
    </submittedName>
</protein>
<dbReference type="InterPro" id="IPR015341">
    <property type="entry name" value="Glyco_hydro_38_cen"/>
</dbReference>
<keyword evidence="2" id="KW-0479">Metal-binding</keyword>
<dbReference type="InterPro" id="IPR011330">
    <property type="entry name" value="Glyco_hydro/deAcase_b/a-brl"/>
</dbReference>
<evidence type="ECO:0000256" key="1">
    <source>
        <dbReference type="ARBA" id="ARBA00009792"/>
    </source>
</evidence>
<dbReference type="GO" id="GO:0030246">
    <property type="term" value="F:carbohydrate binding"/>
    <property type="evidence" value="ECO:0007669"/>
    <property type="project" value="InterPro"/>
</dbReference>
<dbReference type="GO" id="GO:0004559">
    <property type="term" value="F:alpha-mannosidase activity"/>
    <property type="evidence" value="ECO:0007669"/>
    <property type="project" value="InterPro"/>
</dbReference>
<dbReference type="SUPFAM" id="SSF74650">
    <property type="entry name" value="Galactose mutarotase-like"/>
    <property type="match status" value="1"/>
</dbReference>
<dbReference type="GO" id="GO:0006013">
    <property type="term" value="P:mannose metabolic process"/>
    <property type="evidence" value="ECO:0007669"/>
    <property type="project" value="InterPro"/>
</dbReference>
<name>A0A3E2BQZ6_9BACT</name>
<dbReference type="Pfam" id="PF07748">
    <property type="entry name" value="Glyco_hydro_38C"/>
    <property type="match status" value="1"/>
</dbReference>
<dbReference type="GO" id="GO:0009313">
    <property type="term" value="P:oligosaccharide catabolic process"/>
    <property type="evidence" value="ECO:0007669"/>
    <property type="project" value="TreeGrafter"/>
</dbReference>
<dbReference type="Pfam" id="PF09261">
    <property type="entry name" value="Alpha-mann_mid"/>
    <property type="match status" value="1"/>
</dbReference>
<dbReference type="InterPro" id="IPR028995">
    <property type="entry name" value="Glyco_hydro_57/38_cen_sf"/>
</dbReference>
<dbReference type="SUPFAM" id="SSF88713">
    <property type="entry name" value="Glycoside hydrolase/deacetylase"/>
    <property type="match status" value="1"/>
</dbReference>
<keyword evidence="4" id="KW-0326">Glycosidase</keyword>
<dbReference type="EMBL" id="QUAH01000001">
    <property type="protein sequence ID" value="RFT17148.1"/>
    <property type="molecule type" value="Genomic_DNA"/>
</dbReference>
<dbReference type="Gene3D" id="3.20.110.10">
    <property type="entry name" value="Glycoside hydrolase 38, N terminal domain"/>
    <property type="match status" value="1"/>
</dbReference>
<evidence type="ECO:0000256" key="3">
    <source>
        <dbReference type="ARBA" id="ARBA00022801"/>
    </source>
</evidence>
<reference evidence="6 7" key="1">
    <citation type="submission" date="2018-08" db="EMBL/GenBank/DDBJ databases">
        <title>Genome analysis of the thermophilic bacterium of the candidate phylum Aminicenantes from deep subsurface aquifer revealed its physiology and ecological role.</title>
        <authorList>
            <person name="Kadnikov V.V."/>
            <person name="Mardanov A.V."/>
            <person name="Beletsky A.V."/>
            <person name="Karnachuk O.V."/>
            <person name="Ravin N.V."/>
        </authorList>
    </citation>
    <scope>NUCLEOTIDE SEQUENCE [LARGE SCALE GENOMIC DNA]</scope>
    <source>
        <strain evidence="6">BY38</strain>
    </source>
</reference>
<evidence type="ECO:0000256" key="2">
    <source>
        <dbReference type="ARBA" id="ARBA00022723"/>
    </source>
</evidence>
<dbReference type="GO" id="GO:0046872">
    <property type="term" value="F:metal ion binding"/>
    <property type="evidence" value="ECO:0007669"/>
    <property type="project" value="UniProtKB-KW"/>
</dbReference>
<dbReference type="SMART" id="SM00872">
    <property type="entry name" value="Alpha-mann_mid"/>
    <property type="match status" value="1"/>
</dbReference>
<dbReference type="CDD" id="cd10789">
    <property type="entry name" value="GH38N_AMII_ER_cytosolic"/>
    <property type="match status" value="1"/>
</dbReference>
<dbReference type="FunFam" id="1.20.1270.50:FF:000004">
    <property type="entry name" value="alpha-mannosidase 2C1 isoform X1"/>
    <property type="match status" value="1"/>
</dbReference>
<dbReference type="Pfam" id="PF01074">
    <property type="entry name" value="Glyco_hydro_38N"/>
    <property type="match status" value="1"/>
</dbReference>
<dbReference type="InterPro" id="IPR011682">
    <property type="entry name" value="Glyco_hydro_38_C"/>
</dbReference>
<dbReference type="Proteomes" id="UP000257323">
    <property type="component" value="Unassembled WGS sequence"/>
</dbReference>
<dbReference type="InterPro" id="IPR037094">
    <property type="entry name" value="Glyco_hydro_38_cen_sf"/>
</dbReference>
<dbReference type="Gene3D" id="1.20.1270.50">
    <property type="entry name" value="Glycoside hydrolase family 38, central domain"/>
    <property type="match status" value="1"/>
</dbReference>